<feature type="compositionally biased region" description="Pro residues" evidence="2">
    <location>
        <begin position="529"/>
        <end position="545"/>
    </location>
</feature>
<feature type="compositionally biased region" description="Low complexity" evidence="2">
    <location>
        <begin position="397"/>
        <end position="411"/>
    </location>
</feature>
<dbReference type="Pfam" id="PF02481">
    <property type="entry name" value="DNA_processg_A"/>
    <property type="match status" value="1"/>
</dbReference>
<dbReference type="EMBL" id="WHZY01000006">
    <property type="protein sequence ID" value="NEG78442.1"/>
    <property type="molecule type" value="Genomic_DNA"/>
</dbReference>
<dbReference type="OrthoDB" id="9785707at2"/>
<evidence type="ECO:0000313" key="5">
    <source>
        <dbReference type="Proteomes" id="UP000469763"/>
    </source>
</evidence>
<gene>
    <name evidence="4" type="ORF">GFD22_05560</name>
</gene>
<evidence type="ECO:0000256" key="1">
    <source>
        <dbReference type="ARBA" id="ARBA00006525"/>
    </source>
</evidence>
<name>A0A7K3THA8_9BIFI</name>
<feature type="region of interest" description="Disordered" evidence="2">
    <location>
        <begin position="512"/>
        <end position="545"/>
    </location>
</feature>
<proteinExistence type="inferred from homology"/>
<keyword evidence="5" id="KW-1185">Reference proteome</keyword>
<evidence type="ECO:0000313" key="4">
    <source>
        <dbReference type="EMBL" id="NEG78442.1"/>
    </source>
</evidence>
<dbReference type="SUPFAM" id="SSF102405">
    <property type="entry name" value="MCP/YpsA-like"/>
    <property type="match status" value="1"/>
</dbReference>
<dbReference type="GO" id="GO:0009294">
    <property type="term" value="P:DNA-mediated transformation"/>
    <property type="evidence" value="ECO:0007669"/>
    <property type="project" value="InterPro"/>
</dbReference>
<accession>A0A7K3THA8</accession>
<dbReference type="AlphaFoldDB" id="A0A7K3THA8"/>
<feature type="region of interest" description="Disordered" evidence="2">
    <location>
        <begin position="345"/>
        <end position="411"/>
    </location>
</feature>
<feature type="region of interest" description="Disordered" evidence="2">
    <location>
        <begin position="423"/>
        <end position="456"/>
    </location>
</feature>
<dbReference type="InterPro" id="IPR057666">
    <property type="entry name" value="DrpA_SLOG"/>
</dbReference>
<reference evidence="4 5" key="1">
    <citation type="submission" date="2019-10" db="EMBL/GenBank/DDBJ databases">
        <title>Bifidobacterium from non-human primates.</title>
        <authorList>
            <person name="Modesto M."/>
        </authorList>
    </citation>
    <scope>NUCLEOTIDE SEQUENCE [LARGE SCALE GENOMIC DNA]</scope>
    <source>
        <strain evidence="4 5">TREC</strain>
    </source>
</reference>
<dbReference type="Proteomes" id="UP000469763">
    <property type="component" value="Unassembled WGS sequence"/>
</dbReference>
<dbReference type="PANTHER" id="PTHR43022">
    <property type="entry name" value="PROTEIN SMF"/>
    <property type="match status" value="1"/>
</dbReference>
<evidence type="ECO:0000256" key="2">
    <source>
        <dbReference type="SAM" id="MobiDB-lite"/>
    </source>
</evidence>
<comment type="similarity">
    <text evidence="1">Belongs to the DprA/Smf family.</text>
</comment>
<dbReference type="PANTHER" id="PTHR43022:SF1">
    <property type="entry name" value="PROTEIN SMF"/>
    <property type="match status" value="1"/>
</dbReference>
<evidence type="ECO:0000259" key="3">
    <source>
        <dbReference type="Pfam" id="PF02481"/>
    </source>
</evidence>
<protein>
    <submittedName>
        <fullName evidence="4">DNA-processing protein DprA</fullName>
    </submittedName>
</protein>
<dbReference type="Gene3D" id="3.40.50.450">
    <property type="match status" value="1"/>
</dbReference>
<feature type="domain" description="Smf/DprA SLOG" evidence="3">
    <location>
        <begin position="120"/>
        <end position="343"/>
    </location>
</feature>
<dbReference type="InterPro" id="IPR003488">
    <property type="entry name" value="DprA"/>
</dbReference>
<organism evidence="4 5">
    <name type="scientific">Bifidobacterium avesanii</name>
    <dbReference type="NCBI Taxonomy" id="1798157"/>
    <lineage>
        <taxon>Bacteria</taxon>
        <taxon>Bacillati</taxon>
        <taxon>Actinomycetota</taxon>
        <taxon>Actinomycetes</taxon>
        <taxon>Bifidobacteriales</taxon>
        <taxon>Bifidobacteriaceae</taxon>
        <taxon>Bifidobacterium</taxon>
    </lineage>
</organism>
<comment type="caution">
    <text evidence="4">The sequence shown here is derived from an EMBL/GenBank/DDBJ whole genome shotgun (WGS) entry which is preliminary data.</text>
</comment>
<feature type="compositionally biased region" description="Basic and acidic residues" evidence="2">
    <location>
        <begin position="383"/>
        <end position="395"/>
    </location>
</feature>
<feature type="compositionally biased region" description="Basic and acidic residues" evidence="2">
    <location>
        <begin position="345"/>
        <end position="357"/>
    </location>
</feature>
<sequence>MGDDALARAALAHCMDGPDPLMYAAHRGAPDAMALVDALADRRASRRDADPDDAASRGAGGDLEGMFLTGAAKWGHRATAQDVGRFRSAVDRWMRRLDSLPSLRADDLRALFTRDGSMWVIAPGHPCWPEQLEDLSVKADWAAPLCLWGQGDPAALTSCEAPIAVVGSRGANDYGRTVARDVAAHAALRGHLIVSGGAYGVDAAAHWGAIAAAERYPSRAGRTVAVFAGGLDHIGPQRNHEMFQRILDASGALVSEMSPDTIPEARRFLLRNRIIAGLARVVVVAQARHRSGALNTASWAADLNREVYAAPGEIMQPSNTGCNMLIHENRAIILVDCEDVTELCHPDHQPREPRTEPEFSPQFNPQSGPQPAPEPADASGARSGRDGHGGHDGRGGRMPQAQAPTQQQPQPALLAADEVPAATPSIKRRLGRGKTPSGAAPDTRPRQAPPEPDDGQRMVLAAIRSCRRRGVHAGEDAIGAALRDALPRNADRTPFNAAWIARQLGSMELAGLAERDGTGAFRPATGTRPSPPASRPPRPAPPNRV</sequence>